<accession>A0A5J6MCY3</accession>
<evidence type="ECO:0000256" key="4">
    <source>
        <dbReference type="ARBA" id="ARBA00023163"/>
    </source>
</evidence>
<dbReference type="OrthoDB" id="9775392at2"/>
<dbReference type="PANTHER" id="PTHR30419:SF31">
    <property type="entry name" value="BLR3139 PROTEIN"/>
    <property type="match status" value="1"/>
</dbReference>
<reference evidence="6 7" key="1">
    <citation type="submission" date="2019-08" db="EMBL/GenBank/DDBJ databases">
        <title>Hyperibacter terrae gen. nov., sp. nov. and Hyperibacter viscosus sp. nov., two new members in the family Rhodospirillaceae isolated from the rhizosphere of Hypericum perforatum.</title>
        <authorList>
            <person name="Noviana Z."/>
        </authorList>
    </citation>
    <scope>NUCLEOTIDE SEQUENCE [LARGE SCALE GENOMIC DNA]</scope>
    <source>
        <strain evidence="6 7">R5913</strain>
    </source>
</reference>
<dbReference type="Pfam" id="PF03466">
    <property type="entry name" value="LysR_substrate"/>
    <property type="match status" value="1"/>
</dbReference>
<feature type="domain" description="HTH lysR-type" evidence="5">
    <location>
        <begin position="1"/>
        <end position="58"/>
    </location>
</feature>
<keyword evidence="7" id="KW-1185">Reference proteome</keyword>
<evidence type="ECO:0000256" key="1">
    <source>
        <dbReference type="ARBA" id="ARBA00009437"/>
    </source>
</evidence>
<dbReference type="FunFam" id="1.10.10.10:FF:000001">
    <property type="entry name" value="LysR family transcriptional regulator"/>
    <property type="match status" value="1"/>
</dbReference>
<dbReference type="AlphaFoldDB" id="A0A5J6MCY3"/>
<sequence>MLLRQLEYLVTLARERHFGRAAAVCHVTQPTLSAAIRELESELGVLIVERGQRFRGLTPEGERIVEWAHRILADRDALHQEVALLKEGLSGHLSIGVIPTALAALGLLTTPFRNTYPRVQIKVLSMSSIEIQRGLDNFDIDAALTYLDNEPLLRVRSVALYHERYYLVTGDPKLFEGYRNVSWAEAAKAPLCLLTPDMQNRRIVDHAFQEAGAMPIPVVESDSILGLYTHVRSGLAAVLSQASLHLLGQPHWLRALPLTDPKPERVIGLVYPEREPQQPTARALVEIAQTLDIEATLSPLAANH</sequence>
<dbReference type="PRINTS" id="PR00039">
    <property type="entry name" value="HTHLYSR"/>
</dbReference>
<organism evidence="6 7">
    <name type="scientific">Hypericibacter terrae</name>
    <dbReference type="NCBI Taxonomy" id="2602015"/>
    <lineage>
        <taxon>Bacteria</taxon>
        <taxon>Pseudomonadati</taxon>
        <taxon>Pseudomonadota</taxon>
        <taxon>Alphaproteobacteria</taxon>
        <taxon>Rhodospirillales</taxon>
        <taxon>Dongiaceae</taxon>
        <taxon>Hypericibacter</taxon>
    </lineage>
</organism>
<proteinExistence type="inferred from homology"/>
<dbReference type="Pfam" id="PF00126">
    <property type="entry name" value="HTH_1"/>
    <property type="match status" value="1"/>
</dbReference>
<evidence type="ECO:0000256" key="3">
    <source>
        <dbReference type="ARBA" id="ARBA00023125"/>
    </source>
</evidence>
<dbReference type="InterPro" id="IPR050950">
    <property type="entry name" value="HTH-type_LysR_regulators"/>
</dbReference>
<keyword evidence="3" id="KW-0238">DNA-binding</keyword>
<dbReference type="PROSITE" id="PS50931">
    <property type="entry name" value="HTH_LYSR"/>
    <property type="match status" value="1"/>
</dbReference>
<evidence type="ECO:0000313" key="6">
    <source>
        <dbReference type="EMBL" id="QEX14881.1"/>
    </source>
</evidence>
<dbReference type="GO" id="GO:0003700">
    <property type="term" value="F:DNA-binding transcription factor activity"/>
    <property type="evidence" value="ECO:0007669"/>
    <property type="project" value="InterPro"/>
</dbReference>
<dbReference type="CDD" id="cd05466">
    <property type="entry name" value="PBP2_LTTR_substrate"/>
    <property type="match status" value="1"/>
</dbReference>
<dbReference type="Gene3D" id="3.40.190.290">
    <property type="match status" value="1"/>
</dbReference>
<dbReference type="KEGG" id="htq:FRZ44_01560"/>
<keyword evidence="2" id="KW-0805">Transcription regulation</keyword>
<dbReference type="EMBL" id="CP042906">
    <property type="protein sequence ID" value="QEX14881.1"/>
    <property type="molecule type" value="Genomic_DNA"/>
</dbReference>
<evidence type="ECO:0000259" key="5">
    <source>
        <dbReference type="PROSITE" id="PS50931"/>
    </source>
</evidence>
<dbReference type="SUPFAM" id="SSF46785">
    <property type="entry name" value="Winged helix' DNA-binding domain"/>
    <property type="match status" value="1"/>
</dbReference>
<dbReference type="InterPro" id="IPR000847">
    <property type="entry name" value="LysR_HTH_N"/>
</dbReference>
<dbReference type="GO" id="GO:0005829">
    <property type="term" value="C:cytosol"/>
    <property type="evidence" value="ECO:0007669"/>
    <property type="project" value="TreeGrafter"/>
</dbReference>
<dbReference type="SUPFAM" id="SSF53850">
    <property type="entry name" value="Periplasmic binding protein-like II"/>
    <property type="match status" value="1"/>
</dbReference>
<keyword evidence="4" id="KW-0804">Transcription</keyword>
<dbReference type="InterPro" id="IPR036390">
    <property type="entry name" value="WH_DNA-bd_sf"/>
</dbReference>
<dbReference type="GO" id="GO:0003677">
    <property type="term" value="F:DNA binding"/>
    <property type="evidence" value="ECO:0007669"/>
    <property type="project" value="UniProtKB-KW"/>
</dbReference>
<dbReference type="InterPro" id="IPR036388">
    <property type="entry name" value="WH-like_DNA-bd_sf"/>
</dbReference>
<comment type="similarity">
    <text evidence="1">Belongs to the LysR transcriptional regulatory family.</text>
</comment>
<gene>
    <name evidence="6" type="ORF">FRZ44_01560</name>
</gene>
<name>A0A5J6MCY3_9PROT</name>
<evidence type="ECO:0000256" key="2">
    <source>
        <dbReference type="ARBA" id="ARBA00023015"/>
    </source>
</evidence>
<dbReference type="PANTHER" id="PTHR30419">
    <property type="entry name" value="HTH-TYPE TRANSCRIPTIONAL REGULATOR YBHD"/>
    <property type="match status" value="1"/>
</dbReference>
<dbReference type="RefSeq" id="WP_151175384.1">
    <property type="nucleotide sequence ID" value="NZ_CP042906.1"/>
</dbReference>
<evidence type="ECO:0000313" key="7">
    <source>
        <dbReference type="Proteomes" id="UP000326202"/>
    </source>
</evidence>
<protein>
    <submittedName>
        <fullName evidence="6">LysR family transcriptional regulator</fullName>
    </submittedName>
</protein>
<dbReference type="Gene3D" id="1.10.10.10">
    <property type="entry name" value="Winged helix-like DNA-binding domain superfamily/Winged helix DNA-binding domain"/>
    <property type="match status" value="1"/>
</dbReference>
<dbReference type="InterPro" id="IPR005119">
    <property type="entry name" value="LysR_subst-bd"/>
</dbReference>
<dbReference type="Proteomes" id="UP000326202">
    <property type="component" value="Chromosome"/>
</dbReference>